<feature type="compositionally biased region" description="Low complexity" evidence="1">
    <location>
        <begin position="222"/>
        <end position="238"/>
    </location>
</feature>
<comment type="caution">
    <text evidence="4">The sequence shown here is derived from an EMBL/GenBank/DDBJ whole genome shotgun (WGS) entry which is preliminary data.</text>
</comment>
<reference evidence="4" key="2">
    <citation type="journal article" date="2021" name="PeerJ">
        <title>Extensive microbial diversity within the chicken gut microbiome revealed by metagenomics and culture.</title>
        <authorList>
            <person name="Gilroy R."/>
            <person name="Ravi A."/>
            <person name="Getino M."/>
            <person name="Pursley I."/>
            <person name="Horton D.L."/>
            <person name="Alikhan N.F."/>
            <person name="Baker D."/>
            <person name="Gharbi K."/>
            <person name="Hall N."/>
            <person name="Watson M."/>
            <person name="Adriaenssens E.M."/>
            <person name="Foster-Nyarko E."/>
            <person name="Jarju S."/>
            <person name="Secka A."/>
            <person name="Antonio M."/>
            <person name="Oren A."/>
            <person name="Chaudhuri R.R."/>
            <person name="La Ragione R."/>
            <person name="Hildebrand F."/>
            <person name="Pallen M.J."/>
        </authorList>
    </citation>
    <scope>NUCLEOTIDE SEQUENCE</scope>
    <source>
        <strain evidence="4">6086</strain>
    </source>
</reference>
<organism evidence="4 5">
    <name type="scientific">Candidatus Caccousia stercoris</name>
    <dbReference type="NCBI Taxonomy" id="2840723"/>
    <lineage>
        <taxon>Bacteria</taxon>
        <taxon>Bacillati</taxon>
        <taxon>Bacillota</taxon>
        <taxon>Clostridia</taxon>
        <taxon>Eubacteriales</taxon>
        <taxon>Oscillospiraceae</taxon>
        <taxon>Oscillospiraceae incertae sedis</taxon>
        <taxon>Candidatus Caccousia</taxon>
    </lineage>
</organism>
<dbReference type="Gene3D" id="1.10.101.10">
    <property type="entry name" value="PGBD-like superfamily/PGBD"/>
    <property type="match status" value="2"/>
</dbReference>
<feature type="transmembrane region" description="Helical" evidence="2">
    <location>
        <begin position="482"/>
        <end position="505"/>
    </location>
</feature>
<feature type="domain" description="Peptidoglycan binding-like" evidence="3">
    <location>
        <begin position="253"/>
        <end position="307"/>
    </location>
</feature>
<feature type="region of interest" description="Disordered" evidence="1">
    <location>
        <begin position="199"/>
        <end position="238"/>
    </location>
</feature>
<feature type="domain" description="Peptidoglycan binding-like" evidence="3">
    <location>
        <begin position="330"/>
        <end position="376"/>
    </location>
</feature>
<feature type="compositionally biased region" description="Acidic residues" evidence="1">
    <location>
        <begin position="396"/>
        <end position="406"/>
    </location>
</feature>
<accession>A0A9D1FTH7</accession>
<sequence>MKRKQWISFVMMLALVAMMIVGKLPTPQVSAAGTGVGLAEHALAAYSNGWLYRYGASGQTSGGRVYSDCSGLIYSYSGTARSSGMQISSAAESGSFSSLPRIHGLGLWQPGHVGVYVGGGMAVDCRDTSSNTVYEAASAHGWQKWYKVPGVSYPTTGWVTFNGADYYYENGQYVVSCTKEIDGVSYTFDASGRIAGSAPENAVQAPQVEAPVQQPSSGNSYTAPSTSTGSSNSGGSTQTETVTYVDLGLDSKGAAVTRLQTRLSELDYYYEMINDYYDQMVKDAVSLYQKAAGLEVTGIADVATQESLFSSSAPLNEEPGTVYPGYHSSIIRQLQERLIELGYMEGETSFFYGDTTKEAVLAYQTAAGMEPDGILTMDEQNVIFSDDAIPAPKAEEPEETEEEPVEDTVASESEDKVAAAAATTDDGENTAARSASSDDPAEAAAAKVVGSVSSAAEVTNGIFVQTVHAATKDQQAGQTDDIGNGVIAFAVVLFGALLTTTLFIVRKRRITIRDFAVALIRKFF</sequence>
<gene>
    <name evidence="4" type="ORF">IAD03_09045</name>
</gene>
<keyword evidence="2" id="KW-1133">Transmembrane helix</keyword>
<feature type="compositionally biased region" description="Low complexity" evidence="1">
    <location>
        <begin position="202"/>
        <end position="215"/>
    </location>
</feature>
<keyword evidence="2" id="KW-0472">Membrane</keyword>
<dbReference type="SUPFAM" id="SSF69360">
    <property type="entry name" value="Cell wall binding repeat"/>
    <property type="match status" value="1"/>
</dbReference>
<dbReference type="Proteomes" id="UP000824141">
    <property type="component" value="Unassembled WGS sequence"/>
</dbReference>
<evidence type="ECO:0000256" key="2">
    <source>
        <dbReference type="SAM" id="Phobius"/>
    </source>
</evidence>
<proteinExistence type="predicted"/>
<reference evidence="4" key="1">
    <citation type="submission" date="2020-10" db="EMBL/GenBank/DDBJ databases">
        <authorList>
            <person name="Gilroy R."/>
        </authorList>
    </citation>
    <scope>NUCLEOTIDE SEQUENCE</scope>
    <source>
        <strain evidence="4">6086</strain>
    </source>
</reference>
<name>A0A9D1FTH7_9FIRM</name>
<dbReference type="EMBL" id="DVJM01000192">
    <property type="protein sequence ID" value="HIS79502.1"/>
    <property type="molecule type" value="Genomic_DNA"/>
</dbReference>
<dbReference type="SUPFAM" id="SSF47090">
    <property type="entry name" value="PGBD-like"/>
    <property type="match status" value="2"/>
</dbReference>
<dbReference type="Gene3D" id="2.10.270.10">
    <property type="entry name" value="Cholin Binding"/>
    <property type="match status" value="1"/>
</dbReference>
<dbReference type="InterPro" id="IPR036366">
    <property type="entry name" value="PGBDSf"/>
</dbReference>
<protein>
    <submittedName>
        <fullName evidence="4">Peptidoglycan-binding protein</fullName>
    </submittedName>
</protein>
<evidence type="ECO:0000256" key="1">
    <source>
        <dbReference type="SAM" id="MobiDB-lite"/>
    </source>
</evidence>
<evidence type="ECO:0000259" key="3">
    <source>
        <dbReference type="Pfam" id="PF01471"/>
    </source>
</evidence>
<dbReference type="AlphaFoldDB" id="A0A9D1FTH7"/>
<keyword evidence="2" id="KW-0812">Transmembrane</keyword>
<feature type="region of interest" description="Disordered" evidence="1">
    <location>
        <begin position="393"/>
        <end position="414"/>
    </location>
</feature>
<dbReference type="InterPro" id="IPR036365">
    <property type="entry name" value="PGBD-like_sf"/>
</dbReference>
<evidence type="ECO:0000313" key="4">
    <source>
        <dbReference type="EMBL" id="HIS79502.1"/>
    </source>
</evidence>
<evidence type="ECO:0000313" key="5">
    <source>
        <dbReference type="Proteomes" id="UP000824141"/>
    </source>
</evidence>
<dbReference type="InterPro" id="IPR002477">
    <property type="entry name" value="Peptidoglycan-bd-like"/>
</dbReference>
<dbReference type="Pfam" id="PF01471">
    <property type="entry name" value="PG_binding_1"/>
    <property type="match status" value="2"/>
</dbReference>